<sequence length="200" mass="23433">MKLTPMEINNKEFKRGLRGYSSDEVDEFLEKVVEDYEDLYKENSLLKEKLASVGEKVEHYAKIENTIQNTLLLAQNTAEQAKLNAQKEAELVVNSANETAQKILDKAHNDVIQINDEYDRVKQEFVKFRAQFRNFMKTQLETFDDLEKSFIKNFNISHPIEEISEKDIHNGIEENAISNYKNEQVEKDDMEEIKSFFANR</sequence>
<keyword evidence="3" id="KW-0963">Cytoplasm</keyword>
<accession>A0A6V8SHN3</accession>
<protein>
    <submittedName>
        <fullName evidence="7">Septum site-determining protein DivIVA</fullName>
    </submittedName>
</protein>
<proteinExistence type="inferred from homology"/>
<evidence type="ECO:0000256" key="6">
    <source>
        <dbReference type="ARBA" id="ARBA00023306"/>
    </source>
</evidence>
<evidence type="ECO:0000313" key="8">
    <source>
        <dbReference type="Proteomes" id="UP000580568"/>
    </source>
</evidence>
<dbReference type="Proteomes" id="UP000580568">
    <property type="component" value="Unassembled WGS sequence"/>
</dbReference>
<evidence type="ECO:0000313" key="7">
    <source>
        <dbReference type="EMBL" id="GFP76729.1"/>
    </source>
</evidence>
<reference evidence="7 8" key="1">
    <citation type="submission" date="2020-07" db="EMBL/GenBank/DDBJ databases">
        <title>A new beta-1,3-glucan-decomposing anaerobic bacterium isolated from anoxic soil subjected to biological soil disinfestation.</title>
        <authorList>
            <person name="Ueki A."/>
            <person name="Tonouchi A."/>
        </authorList>
    </citation>
    <scope>NUCLEOTIDE SEQUENCE [LARGE SCALE GENOMIC DNA]</scope>
    <source>
        <strain evidence="7 8">TW1</strain>
    </source>
</reference>
<dbReference type="GO" id="GO:0051301">
    <property type="term" value="P:cell division"/>
    <property type="evidence" value="ECO:0007669"/>
    <property type="project" value="UniProtKB-KW"/>
</dbReference>
<evidence type="ECO:0000256" key="1">
    <source>
        <dbReference type="ARBA" id="ARBA00004496"/>
    </source>
</evidence>
<evidence type="ECO:0000256" key="5">
    <source>
        <dbReference type="ARBA" id="ARBA00023054"/>
    </source>
</evidence>
<dbReference type="Gene3D" id="6.10.250.660">
    <property type="match status" value="1"/>
</dbReference>
<evidence type="ECO:0000256" key="4">
    <source>
        <dbReference type="ARBA" id="ARBA00022618"/>
    </source>
</evidence>
<dbReference type="Pfam" id="PF05103">
    <property type="entry name" value="DivIVA"/>
    <property type="match status" value="1"/>
</dbReference>
<name>A0A6V8SHN3_9CLOT</name>
<organism evidence="7 8">
    <name type="scientific">Clostridium fungisolvens</name>
    <dbReference type="NCBI Taxonomy" id="1604897"/>
    <lineage>
        <taxon>Bacteria</taxon>
        <taxon>Bacillati</taxon>
        <taxon>Bacillota</taxon>
        <taxon>Clostridia</taxon>
        <taxon>Eubacteriales</taxon>
        <taxon>Clostridiaceae</taxon>
        <taxon>Clostridium</taxon>
    </lineage>
</organism>
<dbReference type="PANTHER" id="PTHR35794:SF2">
    <property type="entry name" value="CELL DIVISION PROTEIN DIVIVA"/>
    <property type="match status" value="1"/>
</dbReference>
<evidence type="ECO:0000256" key="3">
    <source>
        <dbReference type="ARBA" id="ARBA00022490"/>
    </source>
</evidence>
<comment type="subcellular location">
    <subcellularLocation>
        <location evidence="1">Cytoplasm</location>
    </subcellularLocation>
</comment>
<comment type="similarity">
    <text evidence="2">Belongs to the DivIVA family.</text>
</comment>
<gene>
    <name evidence="7" type="ORF">bsdtw1_02833</name>
</gene>
<dbReference type="InterPro" id="IPR019933">
    <property type="entry name" value="DivIVA_domain"/>
</dbReference>
<evidence type="ECO:0000256" key="2">
    <source>
        <dbReference type="ARBA" id="ARBA00009008"/>
    </source>
</evidence>
<comment type="caution">
    <text evidence="7">The sequence shown here is derived from an EMBL/GenBank/DDBJ whole genome shotgun (WGS) entry which is preliminary data.</text>
</comment>
<dbReference type="EMBL" id="BLZR01000001">
    <property type="protein sequence ID" value="GFP76729.1"/>
    <property type="molecule type" value="Genomic_DNA"/>
</dbReference>
<keyword evidence="5" id="KW-0175">Coiled coil</keyword>
<dbReference type="RefSeq" id="WP_183278139.1">
    <property type="nucleotide sequence ID" value="NZ_BLZR01000001.1"/>
</dbReference>
<keyword evidence="6" id="KW-0131">Cell cycle</keyword>
<dbReference type="NCBIfam" id="TIGR03544">
    <property type="entry name" value="DivI1A_domain"/>
    <property type="match status" value="1"/>
</dbReference>
<keyword evidence="8" id="KW-1185">Reference proteome</keyword>
<dbReference type="GO" id="GO:0005737">
    <property type="term" value="C:cytoplasm"/>
    <property type="evidence" value="ECO:0007669"/>
    <property type="project" value="UniProtKB-SubCell"/>
</dbReference>
<dbReference type="InterPro" id="IPR007793">
    <property type="entry name" value="DivIVA_fam"/>
</dbReference>
<keyword evidence="4" id="KW-0132">Cell division</keyword>
<dbReference type="AlphaFoldDB" id="A0A6V8SHN3"/>
<dbReference type="PANTHER" id="PTHR35794">
    <property type="entry name" value="CELL DIVISION PROTEIN DIVIVA"/>
    <property type="match status" value="1"/>
</dbReference>